<dbReference type="InterPro" id="IPR010985">
    <property type="entry name" value="Ribbon_hlx_hlx"/>
</dbReference>
<dbReference type="Proteomes" id="UP000181728">
    <property type="component" value="Unassembled WGS sequence"/>
</dbReference>
<organism evidence="1 2">
    <name type="scientific">Oenococcus oeni</name>
    <name type="common">Leuconostoc oenos</name>
    <dbReference type="NCBI Taxonomy" id="1247"/>
    <lineage>
        <taxon>Bacteria</taxon>
        <taxon>Bacillati</taxon>
        <taxon>Bacillota</taxon>
        <taxon>Bacilli</taxon>
        <taxon>Lactobacillales</taxon>
        <taxon>Lactobacillaceae</taxon>
        <taxon>Oenococcus</taxon>
    </lineage>
</organism>
<dbReference type="Gene3D" id="1.10.1220.10">
    <property type="entry name" value="Met repressor-like"/>
    <property type="match status" value="1"/>
</dbReference>
<dbReference type="InterPro" id="IPR008651">
    <property type="entry name" value="Uncharacterised_HicB"/>
</dbReference>
<accession>A0A483BSM7</accession>
<dbReference type="AlphaFoldDB" id="A0A483BSM7"/>
<comment type="caution">
    <text evidence="1">The sequence shown here is derived from an EMBL/GenBank/DDBJ whole genome shotgun (WGS) entry which is preliminary data.</text>
</comment>
<sequence>MSRWSYRNWRQLTSTKKSGNIALRIDPELHEKITRLAAADNRSVNSYITKILEKDVKNNSFEDRQFVGTLIPGKRINDKNGLVEVSGIYYRYLIEDNQKVDKTANYVILEANGNVLTLRKMEMAN</sequence>
<evidence type="ECO:0000313" key="1">
    <source>
        <dbReference type="EMBL" id="OIM21163.1"/>
    </source>
</evidence>
<name>A0A483BSM7_OENOE</name>
<dbReference type="InterPro" id="IPR013321">
    <property type="entry name" value="Arc_rbn_hlx_hlx"/>
</dbReference>
<dbReference type="RefSeq" id="WP_071437544.1">
    <property type="nucleotide sequence ID" value="NZ_MLMO01000094.1"/>
</dbReference>
<dbReference type="GO" id="GO:0006355">
    <property type="term" value="P:regulation of DNA-templated transcription"/>
    <property type="evidence" value="ECO:0007669"/>
    <property type="project" value="InterPro"/>
</dbReference>
<proteinExistence type="predicted"/>
<dbReference type="EMBL" id="MLOK01000039">
    <property type="protein sequence ID" value="OIM21163.1"/>
    <property type="molecule type" value="Genomic_DNA"/>
</dbReference>
<protein>
    <submittedName>
        <fullName evidence="1">Pilus assembly protein HicB</fullName>
    </submittedName>
</protein>
<reference evidence="1 2" key="1">
    <citation type="journal article" date="2016" name="BMC Genomics">
        <title>Consensus pan-genome assembly of the specialised wine bacterium Oenococcus oeni.</title>
        <authorList>
            <person name="Sternes P.R."/>
            <person name="Borneman A.R."/>
        </authorList>
    </citation>
    <scope>NUCLEOTIDE SEQUENCE [LARGE SCALE GENOMIC DNA]</scope>
    <source>
        <strain evidence="1 2">AWRIB661</strain>
    </source>
</reference>
<evidence type="ECO:0000313" key="2">
    <source>
        <dbReference type="Proteomes" id="UP000181728"/>
    </source>
</evidence>
<gene>
    <name evidence="1" type="ORF">ATX59_05130</name>
</gene>
<dbReference type="SUPFAM" id="SSF47598">
    <property type="entry name" value="Ribbon-helix-helix"/>
    <property type="match status" value="1"/>
</dbReference>
<dbReference type="Pfam" id="PF05534">
    <property type="entry name" value="HicB"/>
    <property type="match status" value="1"/>
</dbReference>